<dbReference type="SUPFAM" id="SSF55811">
    <property type="entry name" value="Nudix"/>
    <property type="match status" value="1"/>
</dbReference>
<evidence type="ECO:0000259" key="3">
    <source>
        <dbReference type="PROSITE" id="PS51462"/>
    </source>
</evidence>
<accession>A0A9D1ZA29</accession>
<dbReference type="PANTHER" id="PTHR43046">
    <property type="entry name" value="GDP-MANNOSE MANNOSYL HYDROLASE"/>
    <property type="match status" value="1"/>
</dbReference>
<dbReference type="InterPro" id="IPR020084">
    <property type="entry name" value="NUDIX_hydrolase_CS"/>
</dbReference>
<dbReference type="InterPro" id="IPR000086">
    <property type="entry name" value="NUDIX_hydrolase_dom"/>
</dbReference>
<dbReference type="Pfam" id="PF00293">
    <property type="entry name" value="NUDIX"/>
    <property type="match status" value="1"/>
</dbReference>
<reference evidence="4" key="1">
    <citation type="journal article" date="2021" name="PeerJ">
        <title>Extensive microbial diversity within the chicken gut microbiome revealed by metagenomics and culture.</title>
        <authorList>
            <person name="Gilroy R."/>
            <person name="Ravi A."/>
            <person name="Getino M."/>
            <person name="Pursley I."/>
            <person name="Horton D.L."/>
            <person name="Alikhan N.F."/>
            <person name="Baker D."/>
            <person name="Gharbi K."/>
            <person name="Hall N."/>
            <person name="Watson M."/>
            <person name="Adriaenssens E.M."/>
            <person name="Foster-Nyarko E."/>
            <person name="Jarju S."/>
            <person name="Secka A."/>
            <person name="Antonio M."/>
            <person name="Oren A."/>
            <person name="Chaudhuri R.R."/>
            <person name="La Ragione R."/>
            <person name="Hildebrand F."/>
            <person name="Pallen M.J."/>
        </authorList>
    </citation>
    <scope>NUCLEOTIDE SEQUENCE</scope>
    <source>
        <strain evidence="4">ChiHjej10B9-743</strain>
    </source>
</reference>
<name>A0A9D1ZA29_9ACTN</name>
<dbReference type="PANTHER" id="PTHR43046:SF16">
    <property type="entry name" value="ADP-RIBOSE PYROPHOSPHATASE YJHB-RELATED"/>
    <property type="match status" value="1"/>
</dbReference>
<dbReference type="Gene3D" id="3.90.79.10">
    <property type="entry name" value="Nucleoside Triphosphate Pyrophosphohydrolase"/>
    <property type="match status" value="1"/>
</dbReference>
<organism evidence="4 5">
    <name type="scientific">Candidatus Olsenella excrementavium</name>
    <dbReference type="NCBI Taxonomy" id="2838709"/>
    <lineage>
        <taxon>Bacteria</taxon>
        <taxon>Bacillati</taxon>
        <taxon>Actinomycetota</taxon>
        <taxon>Coriobacteriia</taxon>
        <taxon>Coriobacteriales</taxon>
        <taxon>Atopobiaceae</taxon>
        <taxon>Olsenella</taxon>
    </lineage>
</organism>
<proteinExistence type="predicted"/>
<evidence type="ECO:0000256" key="1">
    <source>
        <dbReference type="ARBA" id="ARBA00001946"/>
    </source>
</evidence>
<comment type="cofactor">
    <cofactor evidence="1">
        <name>Mg(2+)</name>
        <dbReference type="ChEBI" id="CHEBI:18420"/>
    </cofactor>
</comment>
<evidence type="ECO:0000313" key="5">
    <source>
        <dbReference type="Proteomes" id="UP000824133"/>
    </source>
</evidence>
<dbReference type="AlphaFoldDB" id="A0A9D1ZA29"/>
<sequence length="167" mass="18131">MATPEFILKLREKIGHDLLWLIGVTAYVEDGEGRVLLGRRSDTGEWALVYGINEPGEEPADTVAREVAEETGVDVVPTDLVHVQAQHYETVYANGDRTQYLDLMFVCRLAEGGSAEPRVADDESLAVGWFAPDALPEPLATSTVERLAALAAWREAGASRALFSFGG</sequence>
<gene>
    <name evidence="4" type="ORF">IAA42_02935</name>
</gene>
<dbReference type="PROSITE" id="PS00893">
    <property type="entry name" value="NUDIX_BOX"/>
    <property type="match status" value="1"/>
</dbReference>
<comment type="caution">
    <text evidence="4">The sequence shown here is derived from an EMBL/GenBank/DDBJ whole genome shotgun (WGS) entry which is preliminary data.</text>
</comment>
<feature type="domain" description="Nudix hydrolase" evidence="3">
    <location>
        <begin position="19"/>
        <end position="152"/>
    </location>
</feature>
<keyword evidence="2" id="KW-0378">Hydrolase</keyword>
<dbReference type="PROSITE" id="PS51462">
    <property type="entry name" value="NUDIX"/>
    <property type="match status" value="1"/>
</dbReference>
<dbReference type="CDD" id="cd18879">
    <property type="entry name" value="NUDIX_Hydrolase"/>
    <property type="match status" value="1"/>
</dbReference>
<reference evidence="4" key="2">
    <citation type="submission" date="2021-04" db="EMBL/GenBank/DDBJ databases">
        <authorList>
            <person name="Gilroy R."/>
        </authorList>
    </citation>
    <scope>NUCLEOTIDE SEQUENCE</scope>
    <source>
        <strain evidence="4">ChiHjej10B9-743</strain>
    </source>
</reference>
<dbReference type="EMBL" id="DXCP01000021">
    <property type="protein sequence ID" value="HIY79369.1"/>
    <property type="molecule type" value="Genomic_DNA"/>
</dbReference>
<dbReference type="GO" id="GO:0016787">
    <property type="term" value="F:hydrolase activity"/>
    <property type="evidence" value="ECO:0007669"/>
    <property type="project" value="UniProtKB-KW"/>
</dbReference>
<evidence type="ECO:0000313" key="4">
    <source>
        <dbReference type="EMBL" id="HIY79369.1"/>
    </source>
</evidence>
<evidence type="ECO:0000256" key="2">
    <source>
        <dbReference type="ARBA" id="ARBA00022801"/>
    </source>
</evidence>
<dbReference type="InterPro" id="IPR015797">
    <property type="entry name" value="NUDIX_hydrolase-like_dom_sf"/>
</dbReference>
<protein>
    <submittedName>
        <fullName evidence="4">NUDIX domain-containing protein</fullName>
    </submittedName>
</protein>
<dbReference type="Proteomes" id="UP000824133">
    <property type="component" value="Unassembled WGS sequence"/>
</dbReference>